<dbReference type="EMBL" id="VCGU01000002">
    <property type="protein sequence ID" value="TRY79912.1"/>
    <property type="molecule type" value="Genomic_DNA"/>
</dbReference>
<dbReference type="STRING" id="6832.A0A553PQF2"/>
<evidence type="ECO:0000313" key="1">
    <source>
        <dbReference type="EMBL" id="TRY79912.1"/>
    </source>
</evidence>
<proteinExistence type="predicted"/>
<dbReference type="PANTHER" id="PTHR47331">
    <property type="entry name" value="PHD-TYPE DOMAIN-CONTAINING PROTEIN"/>
    <property type="match status" value="1"/>
</dbReference>
<comment type="caution">
    <text evidence="1">The sequence shown here is derived from an EMBL/GenBank/DDBJ whole genome shotgun (WGS) entry which is preliminary data.</text>
</comment>
<dbReference type="AlphaFoldDB" id="A0A553PQF2"/>
<sequence length="173" mass="19604">MPISSDYFYSDSKTVIQWLRREPHNWPTFEANWVSEIQSHTDPSQWRHLAGIFNTSADAASMGLTPSEILKFPDWFTSPKFLYGSHNSFPVSLTVEEPDPDLYKKASTTLLAKPSSDRPKSLAPTLVELREATLFWIRVAQDNRLISELLCIKGGVLAHLSSGLTMKSRKSYE</sequence>
<dbReference type="OMA" id="AVWHAME"/>
<evidence type="ECO:0000313" key="2">
    <source>
        <dbReference type="Proteomes" id="UP000318571"/>
    </source>
</evidence>
<accession>A0A553PQF2</accession>
<organism evidence="1 2">
    <name type="scientific">Tigriopus californicus</name>
    <name type="common">Marine copepod</name>
    <dbReference type="NCBI Taxonomy" id="6832"/>
    <lineage>
        <taxon>Eukaryota</taxon>
        <taxon>Metazoa</taxon>
        <taxon>Ecdysozoa</taxon>
        <taxon>Arthropoda</taxon>
        <taxon>Crustacea</taxon>
        <taxon>Multicrustacea</taxon>
        <taxon>Hexanauplia</taxon>
        <taxon>Copepoda</taxon>
        <taxon>Harpacticoida</taxon>
        <taxon>Harpacticidae</taxon>
        <taxon>Tigriopus</taxon>
    </lineage>
</organism>
<protein>
    <submittedName>
        <fullName evidence="1">Uncharacterized protein</fullName>
    </submittedName>
</protein>
<dbReference type="Proteomes" id="UP000318571">
    <property type="component" value="Chromosome 6"/>
</dbReference>
<name>A0A553PQF2_TIGCA</name>
<keyword evidence="2" id="KW-1185">Reference proteome</keyword>
<reference evidence="1 2" key="1">
    <citation type="journal article" date="2018" name="Nat. Ecol. Evol.">
        <title>Genomic signatures of mitonuclear coevolution across populations of Tigriopus californicus.</title>
        <authorList>
            <person name="Barreto F.S."/>
            <person name="Watson E.T."/>
            <person name="Lima T.G."/>
            <person name="Willett C.S."/>
            <person name="Edmands S."/>
            <person name="Li W."/>
            <person name="Burton R.S."/>
        </authorList>
    </citation>
    <scope>NUCLEOTIDE SEQUENCE [LARGE SCALE GENOMIC DNA]</scope>
    <source>
        <strain evidence="1 2">San Diego</strain>
    </source>
</reference>
<gene>
    <name evidence="1" type="ORF">TCAL_12809</name>
</gene>